<keyword evidence="1 2" id="KW-0479">Metal-binding</keyword>
<evidence type="ECO:0000256" key="1">
    <source>
        <dbReference type="ARBA" id="ARBA00022723"/>
    </source>
</evidence>
<keyword evidence="2" id="KW-1133">Transmembrane helix</keyword>
<feature type="binding site" evidence="2">
    <location>
        <position position="381"/>
    </location>
    <ligand>
        <name>Fe cation</name>
        <dbReference type="ChEBI" id="CHEBI:24875"/>
    </ligand>
</feature>
<dbReference type="SUPFAM" id="SSF48452">
    <property type="entry name" value="TPR-like"/>
    <property type="match status" value="2"/>
</dbReference>
<feature type="binding site" evidence="2">
    <location>
        <position position="384"/>
    </location>
    <ligand>
        <name>Fe cation</name>
        <dbReference type="ChEBI" id="CHEBI:24875"/>
    </ligand>
</feature>
<keyword evidence="2" id="KW-0677">Repeat</keyword>
<sequence>MRDILLFVVLLTALMIGWWLGRRGSTKRGRRIEQQGTVTLSRDYFVGLNFLLTEQPDRAIETFVQALEVNSETIDTHITLGNLFRSRGEADRAVKIHQNLLARPALSSRQSDQVQLELARDFMRLGVLDRAEGLLDSLIKRCHDEQILNAARRLLIELFEQEKEWQAALDVASTQRLRDDPPLQRAAANWLCELALEEFERGHIASGQKKLKQALSTCPSSVRSHWIQAERFHALGRYRDEIKALSKIPQQDREFSPIILERLGRSYDMLDDEPGLLAHLDRALEQTPSISALLMRAQRGLPREGLEATAKKLSERLERFPNLRGVVYLAALDVERIDPQHQAERLLMQTLHHHLERLVQRDPRFVCRHCGFQIERLYWHCPQCHDWETIKPIDEFPPRSEAPHAAH</sequence>
<keyword evidence="5" id="KW-1185">Reference proteome</keyword>
<evidence type="ECO:0000259" key="3">
    <source>
        <dbReference type="Pfam" id="PF18073"/>
    </source>
</evidence>
<dbReference type="Proteomes" id="UP000077875">
    <property type="component" value="Chromosome"/>
</dbReference>
<gene>
    <name evidence="2" type="primary">lapB</name>
    <name evidence="4" type="ORF">A5892_08930</name>
</gene>
<dbReference type="InterPro" id="IPR030865">
    <property type="entry name" value="LapB"/>
</dbReference>
<evidence type="ECO:0000313" key="4">
    <source>
        <dbReference type="EMBL" id="ANF57572.1"/>
    </source>
</evidence>
<dbReference type="KEGG" id="haa:A5892_08930"/>
<keyword evidence="2" id="KW-0802">TPR repeat</keyword>
<reference evidence="4 5" key="1">
    <citation type="submission" date="2016-04" db="EMBL/GenBank/DDBJ databases">
        <title>Complete Genome Sequence of Halotalea alkalilenta IHB B 13600.</title>
        <authorList>
            <person name="Swarnkar M.K."/>
            <person name="Sharma A."/>
            <person name="Kaushal K."/>
            <person name="Soni R."/>
            <person name="Rana S."/>
            <person name="Singh A.K."/>
            <person name="Gulati A."/>
        </authorList>
    </citation>
    <scope>NUCLEOTIDE SEQUENCE [LARGE SCALE GENOMIC DNA]</scope>
    <source>
        <strain evidence="4 5">IHB B 13600</strain>
    </source>
</reference>
<comment type="similarity">
    <text evidence="2">Belongs to the LapB family.</text>
</comment>
<dbReference type="GO" id="GO:0008653">
    <property type="term" value="P:lipopolysaccharide metabolic process"/>
    <property type="evidence" value="ECO:0007669"/>
    <property type="project" value="InterPro"/>
</dbReference>
<dbReference type="Gene3D" id="1.25.40.10">
    <property type="entry name" value="Tetratricopeptide repeat domain"/>
    <property type="match status" value="2"/>
</dbReference>
<keyword evidence="2" id="KW-0997">Cell inner membrane</keyword>
<dbReference type="InterPro" id="IPR041166">
    <property type="entry name" value="Rubredoxin_2"/>
</dbReference>
<evidence type="ECO:0000313" key="5">
    <source>
        <dbReference type="Proteomes" id="UP000077875"/>
    </source>
</evidence>
<dbReference type="Pfam" id="PF18073">
    <property type="entry name" value="Zn_ribbon_LapB"/>
    <property type="match status" value="1"/>
</dbReference>
<proteinExistence type="inferred from homology"/>
<feature type="topological domain" description="Cytoplasmic" evidence="2">
    <location>
        <begin position="22"/>
        <end position="407"/>
    </location>
</feature>
<dbReference type="InterPro" id="IPR011990">
    <property type="entry name" value="TPR-like_helical_dom_sf"/>
</dbReference>
<name>A0A172YER1_9GAMM</name>
<dbReference type="RefSeq" id="WP_064122514.1">
    <property type="nucleotide sequence ID" value="NZ_CP015243.1"/>
</dbReference>
<dbReference type="AlphaFoldDB" id="A0A172YER1"/>
<keyword evidence="2" id="KW-0472">Membrane</keyword>
<organism evidence="4 5">
    <name type="scientific">Halotalea alkalilenta</name>
    <dbReference type="NCBI Taxonomy" id="376489"/>
    <lineage>
        <taxon>Bacteria</taxon>
        <taxon>Pseudomonadati</taxon>
        <taxon>Pseudomonadota</taxon>
        <taxon>Gammaproteobacteria</taxon>
        <taxon>Oceanospirillales</taxon>
        <taxon>Halomonadaceae</taxon>
        <taxon>Halotalea</taxon>
    </lineage>
</organism>
<dbReference type="GO" id="GO:0009898">
    <property type="term" value="C:cytoplasmic side of plasma membrane"/>
    <property type="evidence" value="ECO:0007669"/>
    <property type="project" value="UniProtKB-UniRule"/>
</dbReference>
<dbReference type="GO" id="GO:0046890">
    <property type="term" value="P:regulation of lipid biosynthetic process"/>
    <property type="evidence" value="ECO:0007669"/>
    <property type="project" value="UniProtKB-UniRule"/>
</dbReference>
<dbReference type="NCBIfam" id="NF008757">
    <property type="entry name" value="PRK11788.1-5"/>
    <property type="match status" value="1"/>
</dbReference>
<keyword evidence="2" id="KW-0408">Iron</keyword>
<accession>A0A172YER1</accession>
<keyword evidence="2" id="KW-0812">Transmembrane</keyword>
<feature type="domain" description="LapB rubredoxin metal binding" evidence="3">
    <location>
        <begin position="365"/>
        <end position="392"/>
    </location>
</feature>
<dbReference type="EMBL" id="CP015243">
    <property type="protein sequence ID" value="ANF57572.1"/>
    <property type="molecule type" value="Genomic_DNA"/>
</dbReference>
<keyword evidence="2" id="KW-1003">Cell membrane</keyword>
<comment type="subcellular location">
    <subcellularLocation>
        <location evidence="2">Cell inner membrane</location>
        <topology evidence="2">Single-pass membrane protein</topology>
        <orientation evidence="2">Cytoplasmic side</orientation>
    </subcellularLocation>
</comment>
<evidence type="ECO:0000256" key="2">
    <source>
        <dbReference type="HAMAP-Rule" id="MF_00994"/>
    </source>
</evidence>
<dbReference type="GO" id="GO:0005506">
    <property type="term" value="F:iron ion binding"/>
    <property type="evidence" value="ECO:0007669"/>
    <property type="project" value="UniProtKB-UniRule"/>
</dbReference>
<protein>
    <recommendedName>
        <fullName evidence="2">Lipopolysaccharide assembly protein B</fullName>
    </recommendedName>
</protein>
<dbReference type="HAMAP" id="MF_00994">
    <property type="entry name" value="LPS_assembly_LapB"/>
    <property type="match status" value="1"/>
</dbReference>
<comment type="function">
    <text evidence="2">Modulates cellular lipopolysaccharide (LPS) levels by regulating LpxC, which is involved in lipid A biosynthesis. May act by modulating the proteolytic activity of FtsH towards LpxC. May also coordinate assembly of proteins involved in LPS synthesis at the plasma membrane.</text>
</comment>
<feature type="binding site" evidence="2">
    <location>
        <position position="370"/>
    </location>
    <ligand>
        <name>Fe cation</name>
        <dbReference type="ChEBI" id="CHEBI:24875"/>
    </ligand>
</feature>
<feature type="binding site" evidence="2">
    <location>
        <position position="367"/>
    </location>
    <ligand>
        <name>Fe cation</name>
        <dbReference type="ChEBI" id="CHEBI:24875"/>
    </ligand>
</feature>
<dbReference type="STRING" id="376489.A5892_08930"/>